<name>A0A3D9CJ18_9FLAO</name>
<dbReference type="Proteomes" id="UP000256769">
    <property type="component" value="Unassembled WGS sequence"/>
</dbReference>
<protein>
    <submittedName>
        <fullName evidence="2">Uncharacterized protein</fullName>
    </submittedName>
</protein>
<evidence type="ECO:0000313" key="2">
    <source>
        <dbReference type="EMBL" id="REC65715.1"/>
    </source>
</evidence>
<keyword evidence="3" id="KW-1185">Reference proteome</keyword>
<evidence type="ECO:0000313" key="3">
    <source>
        <dbReference type="Proteomes" id="UP000256769"/>
    </source>
</evidence>
<sequence length="81" mass="9490">MQSCENKTKKATKNEPQQTVKNDKIHPSKYDEPIENEEIILGEDVEEINAYAKNIYEKTKLFMLTLILWKSNTKTLMKELS</sequence>
<dbReference type="AlphaFoldDB" id="A0A3D9CJ18"/>
<proteinExistence type="predicted"/>
<evidence type="ECO:0000256" key="1">
    <source>
        <dbReference type="SAM" id="MobiDB-lite"/>
    </source>
</evidence>
<feature type="compositionally biased region" description="Basic and acidic residues" evidence="1">
    <location>
        <begin position="21"/>
        <end position="32"/>
    </location>
</feature>
<feature type="region of interest" description="Disordered" evidence="1">
    <location>
        <begin position="1"/>
        <end position="33"/>
    </location>
</feature>
<accession>A0A3D9CJ18</accession>
<comment type="caution">
    <text evidence="2">The sequence shown here is derived from an EMBL/GenBank/DDBJ whole genome shotgun (WGS) entry which is preliminary data.</text>
</comment>
<organism evidence="2 3">
    <name type="scientific">Chryseobacterium flavum</name>
    <dbReference type="NCBI Taxonomy" id="415851"/>
    <lineage>
        <taxon>Bacteria</taxon>
        <taxon>Pseudomonadati</taxon>
        <taxon>Bacteroidota</taxon>
        <taxon>Flavobacteriia</taxon>
        <taxon>Flavobacteriales</taxon>
        <taxon>Weeksellaceae</taxon>
        <taxon>Chryseobacterium group</taxon>
        <taxon>Chryseobacterium</taxon>
    </lineage>
</organism>
<reference evidence="2 3" key="1">
    <citation type="journal article" date="2007" name="Int. J. Syst. Evol. Microbiol.">
        <title>Chryseobacterium flavum sp. nov., isolated from polluted soil.</title>
        <authorList>
            <person name="Zhou Y."/>
            <person name="Dong J."/>
            <person name="Wang X."/>
            <person name="Huang X."/>
            <person name="Zhang K.Y."/>
            <person name="Zhang Y.Q."/>
            <person name="Guo Y.F."/>
            <person name="Lai R."/>
            <person name="Li W.J."/>
        </authorList>
    </citation>
    <scope>NUCLEOTIDE SEQUENCE [LARGE SCALE GENOMIC DNA]</scope>
    <source>
        <strain evidence="2 3">KCTC 12877</strain>
    </source>
</reference>
<gene>
    <name evidence="2" type="ORF">DRF59_14735</name>
</gene>
<dbReference type="EMBL" id="QNUE01000012">
    <property type="protein sequence ID" value="REC65715.1"/>
    <property type="molecule type" value="Genomic_DNA"/>
</dbReference>